<dbReference type="OrthoDB" id="3263746at2759"/>
<proteinExistence type="predicted"/>
<organism evidence="2 3">
    <name type="scientific">Agaricus bisporus var. burnettii (strain JB137-S8 / ATCC MYA-4627 / FGSC 10392)</name>
    <name type="common">White button mushroom</name>
    <dbReference type="NCBI Taxonomy" id="597362"/>
    <lineage>
        <taxon>Eukaryota</taxon>
        <taxon>Fungi</taxon>
        <taxon>Dikarya</taxon>
        <taxon>Basidiomycota</taxon>
        <taxon>Agaricomycotina</taxon>
        <taxon>Agaricomycetes</taxon>
        <taxon>Agaricomycetidae</taxon>
        <taxon>Agaricales</taxon>
        <taxon>Agaricineae</taxon>
        <taxon>Agaricaceae</taxon>
        <taxon>Agaricus</taxon>
    </lineage>
</organism>
<accession>K5VKG8</accession>
<reference evidence="3" key="1">
    <citation type="journal article" date="2012" name="Proc. Natl. Acad. Sci. U.S.A.">
        <title>Genome sequence of the button mushroom Agaricus bisporus reveals mechanisms governing adaptation to a humic-rich ecological niche.</title>
        <authorList>
            <person name="Morin E."/>
            <person name="Kohler A."/>
            <person name="Baker A.R."/>
            <person name="Foulongne-Oriol M."/>
            <person name="Lombard V."/>
            <person name="Nagy L.G."/>
            <person name="Ohm R.A."/>
            <person name="Patyshakuliyeva A."/>
            <person name="Brun A."/>
            <person name="Aerts A.L."/>
            <person name="Bailey A.M."/>
            <person name="Billette C."/>
            <person name="Coutinho P.M."/>
            <person name="Deakin G."/>
            <person name="Doddapaneni H."/>
            <person name="Floudas D."/>
            <person name="Grimwood J."/>
            <person name="Hilden K."/>
            <person name="Kuees U."/>
            <person name="LaButti K.M."/>
            <person name="Lapidus A."/>
            <person name="Lindquist E.A."/>
            <person name="Lucas S.M."/>
            <person name="Murat C."/>
            <person name="Riley R.W."/>
            <person name="Salamov A.A."/>
            <person name="Schmutz J."/>
            <person name="Subramanian V."/>
            <person name="Woesten H.A.B."/>
            <person name="Xu J."/>
            <person name="Eastwood D.C."/>
            <person name="Foster G.D."/>
            <person name="Sonnenberg A.S."/>
            <person name="Cullen D."/>
            <person name="de Vries R.P."/>
            <person name="Lundell T."/>
            <person name="Hibbett D.S."/>
            <person name="Henrissat B."/>
            <person name="Burton K.S."/>
            <person name="Kerrigan R.W."/>
            <person name="Challen M.P."/>
            <person name="Grigoriev I.V."/>
            <person name="Martin F."/>
        </authorList>
    </citation>
    <scope>NUCLEOTIDE SEQUENCE [LARGE SCALE GENOMIC DNA]</scope>
    <source>
        <strain evidence="3">JB137-S8 / ATCC MYA-4627 / FGSC 10392</strain>
    </source>
</reference>
<dbReference type="EMBL" id="JH971426">
    <property type="protein sequence ID" value="EKM74859.1"/>
    <property type="molecule type" value="Genomic_DNA"/>
</dbReference>
<evidence type="ECO:0000256" key="1">
    <source>
        <dbReference type="SAM" id="MobiDB-lite"/>
    </source>
</evidence>
<feature type="compositionally biased region" description="Polar residues" evidence="1">
    <location>
        <begin position="14"/>
        <end position="23"/>
    </location>
</feature>
<sequence>MVRRFEGGIPKQGNWPTIRTQINPPRVDETSRAVKQLPRNFYDDQWYNNLNDLERSHIDAQPEVSLAFNPELMK</sequence>
<dbReference type="AlphaFoldDB" id="K5VKG8"/>
<evidence type="ECO:0000313" key="3">
    <source>
        <dbReference type="Proteomes" id="UP000008493"/>
    </source>
</evidence>
<gene>
    <name evidence="2" type="ORF">AGABI1DRAFT_47339</name>
</gene>
<feature type="region of interest" description="Disordered" evidence="1">
    <location>
        <begin position="1"/>
        <end position="29"/>
    </location>
</feature>
<dbReference type="Proteomes" id="UP000008493">
    <property type="component" value="Unassembled WGS sequence"/>
</dbReference>
<dbReference type="HOGENOM" id="CLU_2687222_0_0_1"/>
<evidence type="ECO:0000313" key="2">
    <source>
        <dbReference type="EMBL" id="EKM74859.1"/>
    </source>
</evidence>
<dbReference type="RefSeq" id="XP_007334502.1">
    <property type="nucleotide sequence ID" value="XM_007334440.1"/>
</dbReference>
<protein>
    <submittedName>
        <fullName evidence="2">Uncharacterized protein</fullName>
    </submittedName>
</protein>
<dbReference type="KEGG" id="abp:AGABI1DRAFT47339"/>
<dbReference type="InParanoid" id="K5VKG8"/>
<name>K5VKG8_AGABU</name>
<dbReference type="GeneID" id="18829696"/>
<keyword evidence="3" id="KW-1185">Reference proteome</keyword>